<proteinExistence type="predicted"/>
<gene>
    <name evidence="2" type="ORF">RIF29_30169</name>
</gene>
<feature type="region of interest" description="Disordered" evidence="1">
    <location>
        <begin position="1"/>
        <end position="22"/>
    </location>
</feature>
<name>A0AAN9EI76_CROPI</name>
<dbReference type="Proteomes" id="UP001372338">
    <property type="component" value="Unassembled WGS sequence"/>
</dbReference>
<accession>A0AAN9EI76</accession>
<keyword evidence="3" id="KW-1185">Reference proteome</keyword>
<evidence type="ECO:0000313" key="2">
    <source>
        <dbReference type="EMBL" id="KAK7256711.1"/>
    </source>
</evidence>
<evidence type="ECO:0000256" key="1">
    <source>
        <dbReference type="SAM" id="MobiDB-lite"/>
    </source>
</evidence>
<dbReference type="EMBL" id="JAYWIO010000006">
    <property type="protein sequence ID" value="KAK7256711.1"/>
    <property type="molecule type" value="Genomic_DNA"/>
</dbReference>
<organism evidence="2 3">
    <name type="scientific">Crotalaria pallida</name>
    <name type="common">Smooth rattlebox</name>
    <name type="synonym">Crotalaria striata</name>
    <dbReference type="NCBI Taxonomy" id="3830"/>
    <lineage>
        <taxon>Eukaryota</taxon>
        <taxon>Viridiplantae</taxon>
        <taxon>Streptophyta</taxon>
        <taxon>Embryophyta</taxon>
        <taxon>Tracheophyta</taxon>
        <taxon>Spermatophyta</taxon>
        <taxon>Magnoliopsida</taxon>
        <taxon>eudicotyledons</taxon>
        <taxon>Gunneridae</taxon>
        <taxon>Pentapetalae</taxon>
        <taxon>rosids</taxon>
        <taxon>fabids</taxon>
        <taxon>Fabales</taxon>
        <taxon>Fabaceae</taxon>
        <taxon>Papilionoideae</taxon>
        <taxon>50 kb inversion clade</taxon>
        <taxon>genistoids sensu lato</taxon>
        <taxon>core genistoids</taxon>
        <taxon>Crotalarieae</taxon>
        <taxon>Crotalaria</taxon>
    </lineage>
</organism>
<evidence type="ECO:0000313" key="3">
    <source>
        <dbReference type="Proteomes" id="UP001372338"/>
    </source>
</evidence>
<reference evidence="2 3" key="1">
    <citation type="submission" date="2024-01" db="EMBL/GenBank/DDBJ databases">
        <title>The genomes of 5 underutilized Papilionoideae crops provide insights into root nodulation and disease resistanc.</title>
        <authorList>
            <person name="Yuan L."/>
        </authorList>
    </citation>
    <scope>NUCLEOTIDE SEQUENCE [LARGE SCALE GENOMIC DNA]</scope>
    <source>
        <strain evidence="2">ZHUSHIDOU_FW_LH</strain>
        <tissue evidence="2">Leaf</tissue>
    </source>
</reference>
<dbReference type="AlphaFoldDB" id="A0AAN9EI76"/>
<comment type="caution">
    <text evidence="2">The sequence shown here is derived from an EMBL/GenBank/DDBJ whole genome shotgun (WGS) entry which is preliminary data.</text>
</comment>
<sequence>MNPPSSSGQASSSSSSSPIVVSSFRPSPFSHHQFLSLIVISLKPSMPPLLPSSLHLEFAITTAAVFSRSS</sequence>
<protein>
    <submittedName>
        <fullName evidence="2">Uncharacterized protein</fullName>
    </submittedName>
</protein>